<evidence type="ECO:0000256" key="9">
    <source>
        <dbReference type="SAM" id="SignalP"/>
    </source>
</evidence>
<sequence length="586" mass="67580">MKIIIFILVIVIIVVKFSEASKLIKKAVFIAKNAFKEDSLTSVVWGRCDNFVVTDFLNQYEETVVTVKIDKGFDINNTHFHKNVLYKQTVFFAEDPAEFEYFLKVINRVIVVPIQVILVIAERKLSQDLAAEFTKTAWDNDVGNIIVMGYDVNDTIALNTYLPYENGCGNYSPVKINANTTNYFKPKFRNFNGCPIRTSLLEFIPYVKLKKQNDSVNINGVDGNVLKLIIESLNSTMDIVTANTNGVISSCINGTRVGTFNDLVYNVADIMVPSVIIVSIRYAVSQISYVYYTVKIVWCMPNQREIYQWVTAVLPFINMSTPLIILAMFIIIIIFRLIKKLGKIKGESNKGYLFQMFGIFIGQQVIINSKYRLINYLITFWIWFCLIVRISYQGELINGLRKTILEPRIKTLAEAIKVVDELGGMPTFIELYRNTSIADKYNQIKLRELPHYLDEIAAGRKYLLAVDMQQVKYYRHKVQILEERVTSMPACIHMRPRWPAAPEISHLIGRMVDSGLIVKIWRDMRNEWLLKHSRVENANTVTALDIKTLSSCFYGLLIMYCVCCFIFCLEIVLDRYKRRKFLKKCC</sequence>
<keyword evidence="6" id="KW-0675">Receptor</keyword>
<dbReference type="GeneID" id="112051505"/>
<accession>A0A6J1NRR7</accession>
<feature type="chain" id="PRO_5026860002" evidence="9">
    <location>
        <begin position="21"/>
        <end position="586"/>
    </location>
</feature>
<evidence type="ECO:0000313" key="11">
    <source>
        <dbReference type="RefSeq" id="XP_023945941.1"/>
    </source>
</evidence>
<evidence type="ECO:0000256" key="4">
    <source>
        <dbReference type="ARBA" id="ARBA00022989"/>
    </source>
</evidence>
<dbReference type="PANTHER" id="PTHR42643:SF30">
    <property type="entry name" value="IONOTROPIC RECEPTOR 40A-RELATED"/>
    <property type="match status" value="1"/>
</dbReference>
<evidence type="ECO:0000256" key="1">
    <source>
        <dbReference type="ARBA" id="ARBA00004651"/>
    </source>
</evidence>
<dbReference type="Gene3D" id="3.40.190.10">
    <property type="entry name" value="Periplasmic binding protein-like II"/>
    <property type="match status" value="1"/>
</dbReference>
<dbReference type="Proteomes" id="UP001652582">
    <property type="component" value="Chromosome 11"/>
</dbReference>
<keyword evidence="7" id="KW-0325">Glycoprotein</keyword>
<dbReference type="SUPFAM" id="SSF53850">
    <property type="entry name" value="Periplasmic binding protein-like II"/>
    <property type="match status" value="1"/>
</dbReference>
<dbReference type="AlphaFoldDB" id="A0A6J1NRR7"/>
<dbReference type="KEGG" id="bany:112051505"/>
<keyword evidence="9" id="KW-0732">Signal</keyword>
<keyword evidence="4 8" id="KW-1133">Transmembrane helix</keyword>
<keyword evidence="3 8" id="KW-0812">Transmembrane</keyword>
<keyword evidence="2" id="KW-1003">Cell membrane</keyword>
<evidence type="ECO:0000313" key="10">
    <source>
        <dbReference type="Proteomes" id="UP001652582"/>
    </source>
</evidence>
<evidence type="ECO:0000256" key="8">
    <source>
        <dbReference type="SAM" id="Phobius"/>
    </source>
</evidence>
<organism evidence="10 11">
    <name type="scientific">Bicyclus anynana</name>
    <name type="common">Squinting bush brown butterfly</name>
    <dbReference type="NCBI Taxonomy" id="110368"/>
    <lineage>
        <taxon>Eukaryota</taxon>
        <taxon>Metazoa</taxon>
        <taxon>Ecdysozoa</taxon>
        <taxon>Arthropoda</taxon>
        <taxon>Hexapoda</taxon>
        <taxon>Insecta</taxon>
        <taxon>Pterygota</taxon>
        <taxon>Neoptera</taxon>
        <taxon>Endopterygota</taxon>
        <taxon>Lepidoptera</taxon>
        <taxon>Glossata</taxon>
        <taxon>Ditrysia</taxon>
        <taxon>Papilionoidea</taxon>
        <taxon>Nymphalidae</taxon>
        <taxon>Satyrinae</taxon>
        <taxon>Satyrini</taxon>
        <taxon>Mycalesina</taxon>
        <taxon>Bicyclus</taxon>
    </lineage>
</organism>
<evidence type="ECO:0000256" key="5">
    <source>
        <dbReference type="ARBA" id="ARBA00023136"/>
    </source>
</evidence>
<evidence type="ECO:0000256" key="2">
    <source>
        <dbReference type="ARBA" id="ARBA00022475"/>
    </source>
</evidence>
<comment type="subcellular location">
    <subcellularLocation>
        <location evidence="1">Cell membrane</location>
        <topology evidence="1">Multi-pass membrane protein</topology>
    </subcellularLocation>
</comment>
<dbReference type="RefSeq" id="XP_023945941.1">
    <property type="nucleotide sequence ID" value="XM_024090173.2"/>
</dbReference>
<evidence type="ECO:0000256" key="3">
    <source>
        <dbReference type="ARBA" id="ARBA00022692"/>
    </source>
</evidence>
<feature type="signal peptide" evidence="9">
    <location>
        <begin position="1"/>
        <end position="20"/>
    </location>
</feature>
<gene>
    <name evidence="11" type="primary">LOC112051505</name>
</gene>
<evidence type="ECO:0000256" key="7">
    <source>
        <dbReference type="ARBA" id="ARBA00023180"/>
    </source>
</evidence>
<keyword evidence="5 8" id="KW-0472">Membrane</keyword>
<feature type="transmembrane region" description="Helical" evidence="8">
    <location>
        <begin position="373"/>
        <end position="392"/>
    </location>
</feature>
<reference evidence="11" key="1">
    <citation type="submission" date="2025-08" db="UniProtKB">
        <authorList>
            <consortium name="RefSeq"/>
        </authorList>
    </citation>
    <scope>IDENTIFICATION</scope>
</reference>
<evidence type="ECO:0000256" key="6">
    <source>
        <dbReference type="ARBA" id="ARBA00023170"/>
    </source>
</evidence>
<dbReference type="PANTHER" id="PTHR42643">
    <property type="entry name" value="IONOTROPIC RECEPTOR 20A-RELATED"/>
    <property type="match status" value="1"/>
</dbReference>
<name>A0A6J1NRR7_BICAN</name>
<dbReference type="InterPro" id="IPR052192">
    <property type="entry name" value="Insect_Ionotropic_Sensory_Rcpt"/>
</dbReference>
<keyword evidence="10" id="KW-1185">Reference proteome</keyword>
<proteinExistence type="predicted"/>
<dbReference type="GO" id="GO:0005886">
    <property type="term" value="C:plasma membrane"/>
    <property type="evidence" value="ECO:0007669"/>
    <property type="project" value="UniProtKB-SubCell"/>
</dbReference>
<feature type="transmembrane region" description="Helical" evidence="8">
    <location>
        <begin position="309"/>
        <end position="338"/>
    </location>
</feature>
<dbReference type="OrthoDB" id="7687957at2759"/>
<protein>
    <submittedName>
        <fullName evidence="11">Uncharacterized protein LOC112051505</fullName>
    </submittedName>
</protein>
<feature type="transmembrane region" description="Helical" evidence="8">
    <location>
        <begin position="553"/>
        <end position="573"/>
    </location>
</feature>